<protein>
    <recommendedName>
        <fullName evidence="4">UDP-N-acetylglucosamine 2-epimerase (non-hydrolyzing)</fullName>
        <ecNumber evidence="4">5.1.3.14</ecNumber>
    </recommendedName>
</protein>
<evidence type="ECO:0000313" key="8">
    <source>
        <dbReference type="Proteomes" id="UP000035287"/>
    </source>
</evidence>
<dbReference type="PANTHER" id="PTHR43174">
    <property type="entry name" value="UDP-N-ACETYLGLUCOSAMINE 2-EPIMERASE"/>
    <property type="match status" value="1"/>
</dbReference>
<keyword evidence="1 5" id="KW-0413">Isomerase</keyword>
<dbReference type="EC" id="5.1.3.14" evidence="4"/>
<gene>
    <name evidence="7" type="ORF">AB433_16490</name>
</gene>
<evidence type="ECO:0000256" key="1">
    <source>
        <dbReference type="ARBA" id="ARBA00023235"/>
    </source>
</evidence>
<evidence type="ECO:0000256" key="2">
    <source>
        <dbReference type="ARBA" id="ARBA00036080"/>
    </source>
</evidence>
<dbReference type="Pfam" id="PF02350">
    <property type="entry name" value="Epimerase_2"/>
    <property type="match status" value="1"/>
</dbReference>
<evidence type="ECO:0000259" key="6">
    <source>
        <dbReference type="Pfam" id="PF02350"/>
    </source>
</evidence>
<dbReference type="NCBIfam" id="TIGR00236">
    <property type="entry name" value="wecB"/>
    <property type="match status" value="1"/>
</dbReference>
<organism evidence="7 8">
    <name type="scientific">Croceicoccus naphthovorans</name>
    <dbReference type="NCBI Taxonomy" id="1348774"/>
    <lineage>
        <taxon>Bacteria</taxon>
        <taxon>Pseudomonadati</taxon>
        <taxon>Pseudomonadota</taxon>
        <taxon>Alphaproteobacteria</taxon>
        <taxon>Sphingomonadales</taxon>
        <taxon>Erythrobacteraceae</taxon>
        <taxon>Croceicoccus</taxon>
    </lineage>
</organism>
<name>A0A0G3XL20_9SPHN</name>
<dbReference type="InterPro" id="IPR003331">
    <property type="entry name" value="UDP_GlcNAc_Epimerase_2_dom"/>
</dbReference>
<evidence type="ECO:0000256" key="4">
    <source>
        <dbReference type="ARBA" id="ARBA00038858"/>
    </source>
</evidence>
<dbReference type="Proteomes" id="UP000035287">
    <property type="component" value="Chromosome"/>
</dbReference>
<dbReference type="SUPFAM" id="SSF53756">
    <property type="entry name" value="UDP-Glycosyltransferase/glycogen phosphorylase"/>
    <property type="match status" value="1"/>
</dbReference>
<sequence length="378" mass="40370">MKGSFFVSVLIVAGTRPEIIKLLPVALAMRERRGDAMRFCHSGQHAEMGRDLLDAAGILPEEALDRPAGNDIGRLLSGMITTIGAAIDRQDPKAVVVQGDTATTLAASLAAYHRHIPIAHVEAGLRSGNLARPWPEEGYRRMVTPITRWHFAPTEAAATALRCENVAEGAIETVGNTVIDALHWACARLDADSALGTAAGSLIEGAQGRPIVLATVHRREADETAMRRIAAGLLSLVESEGVQLILPLHPRSESAPLRERLGGVPRVTLTDPLDYFAFVRLMRAARLIVSDSGGIQEEATALGRPVLVLRDVTERREAIAAGSARLVGYDAEALLAGARWELSRPMPTPSTVFGDGRAAGRIADRILNDISGDLNLAP</sequence>
<evidence type="ECO:0000256" key="5">
    <source>
        <dbReference type="RuleBase" id="RU003513"/>
    </source>
</evidence>
<dbReference type="GO" id="GO:0008761">
    <property type="term" value="F:UDP-N-acetylglucosamine 2-epimerase activity"/>
    <property type="evidence" value="ECO:0007669"/>
    <property type="project" value="UniProtKB-EC"/>
</dbReference>
<proteinExistence type="inferred from homology"/>
<dbReference type="InterPro" id="IPR029767">
    <property type="entry name" value="WecB-like"/>
</dbReference>
<evidence type="ECO:0000256" key="3">
    <source>
        <dbReference type="ARBA" id="ARBA00038209"/>
    </source>
</evidence>
<comment type="catalytic activity">
    <reaction evidence="2">
        <text>UDP-N-acetyl-alpha-D-glucosamine = UDP-N-acetyl-alpha-D-mannosamine</text>
        <dbReference type="Rhea" id="RHEA:17213"/>
        <dbReference type="ChEBI" id="CHEBI:57705"/>
        <dbReference type="ChEBI" id="CHEBI:68623"/>
        <dbReference type="EC" id="5.1.3.14"/>
    </reaction>
</comment>
<accession>A0A0G3XL20</accession>
<dbReference type="KEGG" id="cna:AB433_16490"/>
<reference evidence="7 8" key="1">
    <citation type="submission" date="2015-06" db="EMBL/GenBank/DDBJ databases">
        <authorList>
            <person name="Zeng Y."/>
            <person name="Huang Y."/>
        </authorList>
    </citation>
    <scope>NUCLEOTIDE SEQUENCE [LARGE SCALE GENOMIC DNA]</scope>
    <source>
        <strain evidence="7 8">PQ-2</strain>
    </source>
</reference>
<keyword evidence="8" id="KW-1185">Reference proteome</keyword>
<dbReference type="Gene3D" id="3.40.50.2000">
    <property type="entry name" value="Glycogen Phosphorylase B"/>
    <property type="match status" value="2"/>
</dbReference>
<feature type="domain" description="UDP-N-acetylglucosamine 2-epimerase" evidence="6">
    <location>
        <begin position="36"/>
        <end position="366"/>
    </location>
</feature>
<dbReference type="AlphaFoldDB" id="A0A0G3XL20"/>
<dbReference type="STRING" id="1348774.AB433_16490"/>
<dbReference type="PANTHER" id="PTHR43174:SF2">
    <property type="entry name" value="UDP-N-ACETYLGLUCOSAMINE 2-EPIMERASE"/>
    <property type="match status" value="1"/>
</dbReference>
<dbReference type="EMBL" id="CP011770">
    <property type="protein sequence ID" value="AKM11942.1"/>
    <property type="molecule type" value="Genomic_DNA"/>
</dbReference>
<evidence type="ECO:0000313" key="7">
    <source>
        <dbReference type="EMBL" id="AKM11942.1"/>
    </source>
</evidence>
<comment type="similarity">
    <text evidence="3 5">Belongs to the UDP-N-acetylglucosamine 2-epimerase family.</text>
</comment>
<dbReference type="CDD" id="cd03786">
    <property type="entry name" value="GTB_UDP-GlcNAc_2-Epimerase"/>
    <property type="match status" value="1"/>
</dbReference>
<dbReference type="PATRIC" id="fig|1348774.3.peg.3461"/>